<dbReference type="SUPFAM" id="SSF56112">
    <property type="entry name" value="Protein kinase-like (PK-like)"/>
    <property type="match status" value="1"/>
</dbReference>
<dbReference type="Proteomes" id="UP000297776">
    <property type="component" value="Unassembled WGS sequence"/>
</dbReference>
<proteinExistence type="predicted"/>
<accession>A0A4Y8LIP8</accession>
<dbReference type="InterPro" id="IPR011009">
    <property type="entry name" value="Kinase-like_dom_sf"/>
</dbReference>
<dbReference type="InterPro" id="IPR002575">
    <property type="entry name" value="Aminoglycoside_PTrfase"/>
</dbReference>
<dbReference type="OrthoDB" id="9812495at2"/>
<dbReference type="Pfam" id="PF01636">
    <property type="entry name" value="APH"/>
    <property type="match status" value="1"/>
</dbReference>
<dbReference type="Gene3D" id="3.90.1200.10">
    <property type="match status" value="1"/>
</dbReference>
<keyword evidence="3" id="KW-1185">Reference proteome</keyword>
<organism evidence="2 3">
    <name type="scientific">Jeotgalibacillus salarius</name>
    <dbReference type="NCBI Taxonomy" id="546023"/>
    <lineage>
        <taxon>Bacteria</taxon>
        <taxon>Bacillati</taxon>
        <taxon>Bacillota</taxon>
        <taxon>Bacilli</taxon>
        <taxon>Bacillales</taxon>
        <taxon>Caryophanaceae</taxon>
        <taxon>Jeotgalibacillus</taxon>
    </lineage>
</organism>
<sequence>MCLLRLHQSERRGTPLTRGLKFNINEELLSNIEKSTGRIHQVDLLDDQGWTSTVHKISAENGLYILKSSFKEKYREWLKTEAEVLKNLKGQHEIPVPFYIDYIEAADQNHLLMTFEKRVTLTKALRDAGSKNEKKHLMKSFGKLLGRLHGTSSPHFNWNINWLEGELKRAERYLEAGECDGDRVLFEKLKINSLPEIRQTLIHGDCTTDNVMVTEGKVSLFIDVAGMTVGDPRYDVALALRKVMADSELTEAFYEGYERFRLSSKEFNYFENGLYEFF</sequence>
<gene>
    <name evidence="2" type="ORF">E2626_07150</name>
</gene>
<dbReference type="Gene3D" id="3.30.200.20">
    <property type="entry name" value="Phosphorylase Kinase, domain 1"/>
    <property type="match status" value="1"/>
</dbReference>
<protein>
    <submittedName>
        <fullName evidence="2">Aminoglycoside phosphotransferase family protein</fullName>
    </submittedName>
</protein>
<comment type="caution">
    <text evidence="2">The sequence shown here is derived from an EMBL/GenBank/DDBJ whole genome shotgun (WGS) entry which is preliminary data.</text>
</comment>
<dbReference type="EMBL" id="SORX01000003">
    <property type="protein sequence ID" value="TFE02348.1"/>
    <property type="molecule type" value="Genomic_DNA"/>
</dbReference>
<dbReference type="PANTHER" id="PTHR21310">
    <property type="entry name" value="AMINOGLYCOSIDE PHOSPHOTRANSFERASE-RELATED-RELATED"/>
    <property type="match status" value="1"/>
</dbReference>
<keyword evidence="2" id="KW-0808">Transferase</keyword>
<evidence type="ECO:0000313" key="2">
    <source>
        <dbReference type="EMBL" id="TFE02348.1"/>
    </source>
</evidence>
<evidence type="ECO:0000259" key="1">
    <source>
        <dbReference type="Pfam" id="PF01636"/>
    </source>
</evidence>
<dbReference type="GO" id="GO:0016740">
    <property type="term" value="F:transferase activity"/>
    <property type="evidence" value="ECO:0007669"/>
    <property type="project" value="UniProtKB-KW"/>
</dbReference>
<dbReference type="AlphaFoldDB" id="A0A4Y8LIP8"/>
<evidence type="ECO:0000313" key="3">
    <source>
        <dbReference type="Proteomes" id="UP000297776"/>
    </source>
</evidence>
<name>A0A4Y8LIP8_9BACL</name>
<reference evidence="2 3" key="1">
    <citation type="submission" date="2019-03" db="EMBL/GenBank/DDBJ databases">
        <authorList>
            <person name="Yang Y."/>
        </authorList>
    </citation>
    <scope>NUCLEOTIDE SEQUENCE [LARGE SCALE GENOMIC DNA]</scope>
    <source>
        <strain evidence="2 3">ASL-1</strain>
    </source>
</reference>
<dbReference type="InterPro" id="IPR051678">
    <property type="entry name" value="AGP_Transferase"/>
</dbReference>
<feature type="domain" description="Aminoglycoside phosphotransferase" evidence="1">
    <location>
        <begin position="48"/>
        <end position="261"/>
    </location>
</feature>